<feature type="region of interest" description="Disordered" evidence="1">
    <location>
        <begin position="1"/>
        <end position="38"/>
    </location>
</feature>
<dbReference type="Proteomes" id="UP000799750">
    <property type="component" value="Unassembled WGS sequence"/>
</dbReference>
<evidence type="ECO:0000313" key="2">
    <source>
        <dbReference type="EMBL" id="KAF2493119.1"/>
    </source>
</evidence>
<dbReference type="AlphaFoldDB" id="A0A6A6QLV5"/>
<reference evidence="2" key="1">
    <citation type="journal article" date="2020" name="Stud. Mycol.">
        <title>101 Dothideomycetes genomes: a test case for predicting lifestyles and emergence of pathogens.</title>
        <authorList>
            <person name="Haridas S."/>
            <person name="Albert R."/>
            <person name="Binder M."/>
            <person name="Bloem J."/>
            <person name="Labutti K."/>
            <person name="Salamov A."/>
            <person name="Andreopoulos B."/>
            <person name="Baker S."/>
            <person name="Barry K."/>
            <person name="Bills G."/>
            <person name="Bluhm B."/>
            <person name="Cannon C."/>
            <person name="Castanera R."/>
            <person name="Culley D."/>
            <person name="Daum C."/>
            <person name="Ezra D."/>
            <person name="Gonzalez J."/>
            <person name="Henrissat B."/>
            <person name="Kuo A."/>
            <person name="Liang C."/>
            <person name="Lipzen A."/>
            <person name="Lutzoni F."/>
            <person name="Magnuson J."/>
            <person name="Mondo S."/>
            <person name="Nolan M."/>
            <person name="Ohm R."/>
            <person name="Pangilinan J."/>
            <person name="Park H.-J."/>
            <person name="Ramirez L."/>
            <person name="Alfaro M."/>
            <person name="Sun H."/>
            <person name="Tritt A."/>
            <person name="Yoshinaga Y."/>
            <person name="Zwiers L.-H."/>
            <person name="Turgeon B."/>
            <person name="Goodwin S."/>
            <person name="Spatafora J."/>
            <person name="Crous P."/>
            <person name="Grigoriev I."/>
        </authorList>
    </citation>
    <scope>NUCLEOTIDE SEQUENCE</scope>
    <source>
        <strain evidence="2">CBS 269.34</strain>
    </source>
</reference>
<protein>
    <submittedName>
        <fullName evidence="2">Uncharacterized protein</fullName>
    </submittedName>
</protein>
<keyword evidence="3" id="KW-1185">Reference proteome</keyword>
<name>A0A6A6QLV5_9PEZI</name>
<dbReference type="EMBL" id="MU004192">
    <property type="protein sequence ID" value="KAF2493119.1"/>
    <property type="molecule type" value="Genomic_DNA"/>
</dbReference>
<evidence type="ECO:0000256" key="1">
    <source>
        <dbReference type="SAM" id="MobiDB-lite"/>
    </source>
</evidence>
<accession>A0A6A6QLV5</accession>
<proteinExistence type="predicted"/>
<dbReference type="OrthoDB" id="2520703at2759"/>
<gene>
    <name evidence="2" type="ORF">BU16DRAFT_71634</name>
</gene>
<evidence type="ECO:0000313" key="3">
    <source>
        <dbReference type="Proteomes" id="UP000799750"/>
    </source>
</evidence>
<feature type="compositionally biased region" description="Basic and acidic residues" evidence="1">
    <location>
        <begin position="20"/>
        <end position="33"/>
    </location>
</feature>
<sequence>MASAPRSPKRPLEEGTMSEEAQRSESYQKRRLETSQNGHLSVARNSHGMLEPHLEAPSITINDLPNELLDRIIELLAEQFGLHNSIFPYGQPACRFYGLLLTSKLFHDIAVPHAYKSYHIFPGLSRKPFLYAMVKTPQLGAHLKMIKVEQFLARDWSKDGRDRKPALWSDPTPLVIKSYHNELSEEEHASALKPMYLEHSSLWLEQLRKGDHSSRASACSCTGSLTGNSRGISHKRYQFQRPCRYQPIIFVLYQSSSSWKQGYTQLLVSAGTHRSSRSHVPNEGLPFVRVTCSQESAFEAEVHRVH</sequence>
<organism evidence="2 3">
    <name type="scientific">Lophium mytilinum</name>
    <dbReference type="NCBI Taxonomy" id="390894"/>
    <lineage>
        <taxon>Eukaryota</taxon>
        <taxon>Fungi</taxon>
        <taxon>Dikarya</taxon>
        <taxon>Ascomycota</taxon>
        <taxon>Pezizomycotina</taxon>
        <taxon>Dothideomycetes</taxon>
        <taxon>Pleosporomycetidae</taxon>
        <taxon>Mytilinidiales</taxon>
        <taxon>Mytilinidiaceae</taxon>
        <taxon>Lophium</taxon>
    </lineage>
</organism>